<feature type="transmembrane region" description="Helical" evidence="1">
    <location>
        <begin position="155"/>
        <end position="179"/>
    </location>
</feature>
<feature type="transmembrane region" description="Helical" evidence="1">
    <location>
        <begin position="12"/>
        <end position="36"/>
    </location>
</feature>
<dbReference type="Proteomes" id="UP000007434">
    <property type="component" value="Chromosome"/>
</dbReference>
<dbReference type="OrthoDB" id="2111278at2"/>
<reference evidence="2 3" key="1">
    <citation type="submission" date="2010-11" db="EMBL/GenBank/DDBJ databases">
        <title>Complete sequence of Halanaerobium sp. sapolanicus.</title>
        <authorList>
            <consortium name="US DOE Joint Genome Institute"/>
            <person name="Lucas S."/>
            <person name="Copeland A."/>
            <person name="Lapidus A."/>
            <person name="Cheng J.-F."/>
            <person name="Bruce D."/>
            <person name="Goodwin L."/>
            <person name="Pitluck S."/>
            <person name="Davenport K."/>
            <person name="Detter J.C."/>
            <person name="Han C."/>
            <person name="Tapia R."/>
            <person name="Land M."/>
            <person name="Hauser L."/>
            <person name="Jeffries C."/>
            <person name="Kyrpides N."/>
            <person name="Ivanova N."/>
            <person name="Mikhailova N."/>
            <person name="Begemann M.B."/>
            <person name="Mormile M.R."/>
            <person name="Wall J.D."/>
            <person name="Elias D.A."/>
            <person name="Woyke T."/>
        </authorList>
    </citation>
    <scope>NUCLEOTIDE SEQUENCE [LARGE SCALE GENOMIC DNA]</scope>
    <source>
        <strain evidence="3">sapolanicus</strain>
    </source>
</reference>
<feature type="transmembrane region" description="Helical" evidence="1">
    <location>
        <begin position="258"/>
        <end position="283"/>
    </location>
</feature>
<dbReference type="KEGG" id="has:Halsa_2369"/>
<dbReference type="PANTHER" id="PTHR41324:SF1">
    <property type="entry name" value="DUF2232 DOMAIN-CONTAINING PROTEIN"/>
    <property type="match status" value="1"/>
</dbReference>
<proteinExistence type="predicted"/>
<evidence type="ECO:0000313" key="2">
    <source>
        <dbReference type="EMBL" id="ADQ15773.1"/>
    </source>
</evidence>
<dbReference type="InterPro" id="IPR018710">
    <property type="entry name" value="DUF2232"/>
</dbReference>
<dbReference type="AlphaFoldDB" id="E4RL92"/>
<keyword evidence="1" id="KW-1133">Transmembrane helix</keyword>
<dbReference type="RefSeq" id="WP_013406832.1">
    <property type="nucleotide sequence ID" value="NC_014654.1"/>
</dbReference>
<feature type="transmembrane region" description="Helical" evidence="1">
    <location>
        <begin position="99"/>
        <end position="119"/>
    </location>
</feature>
<reference evidence="2 3" key="2">
    <citation type="journal article" date="2011" name="J. Bacteriol.">
        <title>Complete Genome Sequence of the Haloalkaliphilic, Hydrogen Producing Halanaerobium hydrogenoformans.</title>
        <authorList>
            <person name="Brown S.D."/>
            <person name="Begemann M.B."/>
            <person name="Mormile M.R."/>
            <person name="Wall J.D."/>
            <person name="Han C.S."/>
            <person name="Goodwin L.A."/>
            <person name="Pitluck S."/>
            <person name="Land M.L."/>
            <person name="Hauser L.J."/>
            <person name="Elias D.A."/>
        </authorList>
    </citation>
    <scope>NUCLEOTIDE SEQUENCE [LARGE SCALE GENOMIC DNA]</scope>
    <source>
        <strain evidence="3">sapolanicus</strain>
    </source>
</reference>
<evidence type="ECO:0008006" key="4">
    <source>
        <dbReference type="Google" id="ProtNLM"/>
    </source>
</evidence>
<evidence type="ECO:0000256" key="1">
    <source>
        <dbReference type="SAM" id="Phobius"/>
    </source>
</evidence>
<dbReference type="STRING" id="656519.Halsa_2369"/>
<feature type="transmembrane region" description="Helical" evidence="1">
    <location>
        <begin position="56"/>
        <end position="87"/>
    </location>
</feature>
<dbReference type="Pfam" id="PF09991">
    <property type="entry name" value="DUF2232"/>
    <property type="match status" value="1"/>
</dbReference>
<accession>E4RL92</accession>
<dbReference type="HOGENOM" id="CLU_949183_0_0_9"/>
<keyword evidence="1" id="KW-0472">Membrane</keyword>
<sequence>MIKEYKDSIRVLAYIVILTAINYLFPFLSLAVMLLWPVPIVYLVQKAETPRVILVIAAAALLNGIFFGAFMGLITVIGFGMVGFIIGNVIKEDLSPLKTLIISVIAVMISQALVVYISANMVALNYENLIQEAINTLGAELQDQNLEQLIRAQMIYIRMIFPSLLAVTATVTGIFNYYLSAWYLRRRGLNIDLYKTVSSWYLPRWPMSILIVISILMRSNLIFLNLHVYLFFLAFVQGFGVLMYFLSSRNSSLLLKTFIIFLIFVFPPIFMVLILLGLIDLWFNLRNQSSQPG</sequence>
<feature type="transmembrane region" description="Helical" evidence="1">
    <location>
        <begin position="200"/>
        <end position="217"/>
    </location>
</feature>
<gene>
    <name evidence="2" type="ordered locus">Halsa_2369</name>
</gene>
<feature type="transmembrane region" description="Helical" evidence="1">
    <location>
        <begin position="223"/>
        <end position="246"/>
    </location>
</feature>
<name>E4RL92_HALHG</name>
<dbReference type="eggNOG" id="COG4241">
    <property type="taxonomic scope" value="Bacteria"/>
</dbReference>
<dbReference type="EMBL" id="CP002304">
    <property type="protein sequence ID" value="ADQ15773.1"/>
    <property type="molecule type" value="Genomic_DNA"/>
</dbReference>
<keyword evidence="1" id="KW-0812">Transmembrane</keyword>
<protein>
    <recommendedName>
        <fullName evidence="4">DUF2232 domain-containing protein</fullName>
    </recommendedName>
</protein>
<evidence type="ECO:0000313" key="3">
    <source>
        <dbReference type="Proteomes" id="UP000007434"/>
    </source>
</evidence>
<dbReference type="PANTHER" id="PTHR41324">
    <property type="entry name" value="MEMBRANE PROTEIN-RELATED"/>
    <property type="match status" value="1"/>
</dbReference>
<organism evidence="2 3">
    <name type="scientific">Halanaerobium hydrogeniformans</name>
    <name type="common">Halanaerobium sp. (strain sapolanicus)</name>
    <dbReference type="NCBI Taxonomy" id="656519"/>
    <lineage>
        <taxon>Bacteria</taxon>
        <taxon>Bacillati</taxon>
        <taxon>Bacillota</taxon>
        <taxon>Clostridia</taxon>
        <taxon>Halanaerobiales</taxon>
        <taxon>Halanaerobiaceae</taxon>
        <taxon>Halanaerobium</taxon>
    </lineage>
</organism>
<keyword evidence="3" id="KW-1185">Reference proteome</keyword>